<dbReference type="SUPFAM" id="SSF52833">
    <property type="entry name" value="Thioredoxin-like"/>
    <property type="match status" value="1"/>
</dbReference>
<comment type="similarity">
    <text evidence="2">Belongs to the thioredoxin family. DsbA subfamily.</text>
</comment>
<dbReference type="CDD" id="cd10546">
    <property type="entry name" value="VKOR"/>
    <property type="match status" value="1"/>
</dbReference>
<keyword evidence="4 12" id="KW-0812">Transmembrane</keyword>
<dbReference type="GO" id="GO:0048038">
    <property type="term" value="F:quinone binding"/>
    <property type="evidence" value="ECO:0007669"/>
    <property type="project" value="UniProtKB-KW"/>
</dbReference>
<organism evidence="14 15">
    <name type="scientific">Eiseniibacteriota bacterium</name>
    <dbReference type="NCBI Taxonomy" id="2212470"/>
    <lineage>
        <taxon>Bacteria</taxon>
        <taxon>Candidatus Eiseniibacteriota</taxon>
    </lineage>
</organism>
<keyword evidence="9 12" id="KW-0472">Membrane</keyword>
<evidence type="ECO:0000256" key="3">
    <source>
        <dbReference type="ARBA" id="ARBA00006214"/>
    </source>
</evidence>
<evidence type="ECO:0000256" key="4">
    <source>
        <dbReference type="ARBA" id="ARBA00022692"/>
    </source>
</evidence>
<dbReference type="Proteomes" id="UP000547674">
    <property type="component" value="Unassembled WGS sequence"/>
</dbReference>
<feature type="transmembrane region" description="Helical" evidence="12">
    <location>
        <begin position="70"/>
        <end position="88"/>
    </location>
</feature>
<keyword evidence="5" id="KW-0874">Quinone</keyword>
<comment type="similarity">
    <text evidence="3">Belongs to the VKOR family.</text>
</comment>
<keyword evidence="7 12" id="KW-1133">Transmembrane helix</keyword>
<evidence type="ECO:0000256" key="9">
    <source>
        <dbReference type="ARBA" id="ARBA00023136"/>
    </source>
</evidence>
<sequence>MKTSTRQMPLLAVGGLIGAGLIASGYLLYRTFTLLGEWAPDRIDICSAVFGTGCDATLLSPSSWQLGVPLAGWGLVYFGALAMLLILGRSLGNGFSGTSLIAAQILNGVGLLVSALLLLLFATGKAKFCPVCLVIHGINVALAPMLHLSDPRSLPERVQSLRRGVQWLLGHREDTWARWYGLGFATATLAAIMIWQWVLVQTELRLAVAEGAIVPAEVIQQYEAESEMTVLTDDTDPRLGPVNAPAELVVFSSFQCPGCRSFAEKISQLRESHPSELSIVFKHFPLGTACNPDVGVNKHPRACQAALAAEAARYQEAFWPFHDALFAGNLRHSEEQLSSLAESLGLDLERFNEDRHSSEVNEKLTRDVALGSRLEVDATPTVFLNGRRVRSLNLRAFQVLVEHAVSHDSVDGHNPKLDQP</sequence>
<evidence type="ECO:0000256" key="5">
    <source>
        <dbReference type="ARBA" id="ARBA00022719"/>
    </source>
</evidence>
<dbReference type="PANTHER" id="PTHR13887:SF14">
    <property type="entry name" value="DISULFIDE BOND FORMATION PROTEIN D"/>
    <property type="match status" value="1"/>
</dbReference>
<name>A0A7Y2H1D2_UNCEI</name>
<keyword evidence="6" id="KW-0732">Signal</keyword>
<keyword evidence="8" id="KW-0560">Oxidoreductase</keyword>
<proteinExistence type="inferred from homology"/>
<reference evidence="14 15" key="1">
    <citation type="submission" date="2020-03" db="EMBL/GenBank/DDBJ databases">
        <title>Metabolic flexibility allows generalist bacteria to become dominant in a frequently disturbed ecosystem.</title>
        <authorList>
            <person name="Chen Y.-J."/>
            <person name="Leung P.M."/>
            <person name="Bay S.K."/>
            <person name="Hugenholtz P."/>
            <person name="Kessler A.J."/>
            <person name="Shelley G."/>
            <person name="Waite D.W."/>
            <person name="Cook P.L."/>
            <person name="Greening C."/>
        </authorList>
    </citation>
    <scope>NUCLEOTIDE SEQUENCE [LARGE SCALE GENOMIC DNA]</scope>
    <source>
        <strain evidence="14">SS_bin_28</strain>
    </source>
</reference>
<dbReference type="PANTHER" id="PTHR13887">
    <property type="entry name" value="GLUTATHIONE S-TRANSFERASE KAPPA"/>
    <property type="match status" value="1"/>
</dbReference>
<comment type="subcellular location">
    <subcellularLocation>
        <location evidence="1">Membrane</location>
        <topology evidence="1">Multi-pass membrane protein</topology>
    </subcellularLocation>
</comment>
<comment type="caution">
    <text evidence="14">The sequence shown here is derived from an EMBL/GenBank/DDBJ whole genome shotgun (WGS) entry which is preliminary data.</text>
</comment>
<dbReference type="InterPro" id="IPR038354">
    <property type="entry name" value="VKOR_sf"/>
</dbReference>
<feature type="transmembrane region" description="Helical" evidence="12">
    <location>
        <begin position="100"/>
        <end position="122"/>
    </location>
</feature>
<evidence type="ECO:0000256" key="6">
    <source>
        <dbReference type="ARBA" id="ARBA00022729"/>
    </source>
</evidence>
<evidence type="ECO:0000256" key="11">
    <source>
        <dbReference type="ARBA" id="ARBA00023284"/>
    </source>
</evidence>
<evidence type="ECO:0000313" key="14">
    <source>
        <dbReference type="EMBL" id="NNF05528.1"/>
    </source>
</evidence>
<dbReference type="Gene3D" id="3.40.30.10">
    <property type="entry name" value="Glutaredoxin"/>
    <property type="match status" value="1"/>
</dbReference>
<evidence type="ECO:0000256" key="7">
    <source>
        <dbReference type="ARBA" id="ARBA00022989"/>
    </source>
</evidence>
<dbReference type="EMBL" id="JABDJR010000070">
    <property type="protein sequence ID" value="NNF05528.1"/>
    <property type="molecule type" value="Genomic_DNA"/>
</dbReference>
<dbReference type="AlphaFoldDB" id="A0A7Y2H1D2"/>
<feature type="transmembrane region" description="Helical" evidence="12">
    <location>
        <begin position="9"/>
        <end position="29"/>
    </location>
</feature>
<keyword evidence="11" id="KW-0676">Redox-active center</keyword>
<evidence type="ECO:0000256" key="1">
    <source>
        <dbReference type="ARBA" id="ARBA00004141"/>
    </source>
</evidence>
<dbReference type="Pfam" id="PF07884">
    <property type="entry name" value="VKOR"/>
    <property type="match status" value="1"/>
</dbReference>
<dbReference type="Pfam" id="PF13462">
    <property type="entry name" value="Thioredoxin_4"/>
    <property type="match status" value="1"/>
</dbReference>
<dbReference type="Gene3D" id="1.20.1440.130">
    <property type="entry name" value="VKOR domain"/>
    <property type="match status" value="1"/>
</dbReference>
<dbReference type="SMART" id="SM00756">
    <property type="entry name" value="VKc"/>
    <property type="match status" value="1"/>
</dbReference>
<evidence type="ECO:0000313" key="15">
    <source>
        <dbReference type="Proteomes" id="UP000547674"/>
    </source>
</evidence>
<gene>
    <name evidence="14" type="ORF">HKN21_02090</name>
</gene>
<feature type="transmembrane region" description="Helical" evidence="12">
    <location>
        <begin position="179"/>
        <end position="198"/>
    </location>
</feature>
<dbReference type="GO" id="GO:0016491">
    <property type="term" value="F:oxidoreductase activity"/>
    <property type="evidence" value="ECO:0007669"/>
    <property type="project" value="UniProtKB-KW"/>
</dbReference>
<evidence type="ECO:0000256" key="2">
    <source>
        <dbReference type="ARBA" id="ARBA00005791"/>
    </source>
</evidence>
<protein>
    <submittedName>
        <fullName evidence="14">Thioredoxin domain-containing protein</fullName>
    </submittedName>
</protein>
<dbReference type="InterPro" id="IPR012932">
    <property type="entry name" value="VKOR"/>
</dbReference>
<feature type="domain" description="Vitamin K epoxide reductase" evidence="13">
    <location>
        <begin position="6"/>
        <end position="150"/>
    </location>
</feature>
<dbReference type="InterPro" id="IPR012336">
    <property type="entry name" value="Thioredoxin-like_fold"/>
</dbReference>
<dbReference type="GO" id="GO:0016020">
    <property type="term" value="C:membrane"/>
    <property type="evidence" value="ECO:0007669"/>
    <property type="project" value="UniProtKB-SubCell"/>
</dbReference>
<keyword evidence="10" id="KW-1015">Disulfide bond</keyword>
<evidence type="ECO:0000259" key="13">
    <source>
        <dbReference type="SMART" id="SM00756"/>
    </source>
</evidence>
<evidence type="ECO:0000256" key="10">
    <source>
        <dbReference type="ARBA" id="ARBA00023157"/>
    </source>
</evidence>
<evidence type="ECO:0000256" key="12">
    <source>
        <dbReference type="SAM" id="Phobius"/>
    </source>
</evidence>
<dbReference type="InterPro" id="IPR036249">
    <property type="entry name" value="Thioredoxin-like_sf"/>
</dbReference>
<evidence type="ECO:0000256" key="8">
    <source>
        <dbReference type="ARBA" id="ARBA00023002"/>
    </source>
</evidence>
<accession>A0A7Y2H1D2</accession>